<proteinExistence type="predicted"/>
<sequence>MSTQATESGETPPPVPAAMPLYRRLEPFEGDGSAWPVYEEQVHVFFRANDTPEAKQRDIFLASCGTRVFSLLLDLHKPATPHVKTLSELLNTLRSHFSPAPSALMERFRFNNRSRREGETFGQFVAALRGLASGCAFGDQLDSLLRDRFVCGINKSTMQTRFLELPDRPGAFAQVPHKIAVRVAVARVRDEDVRQQARVLQRPGSTSRPRTRQSSTCGTQALFRRLCHRIC</sequence>
<dbReference type="EMBL" id="CM023475">
    <property type="protein sequence ID" value="KAH7946065.1"/>
    <property type="molecule type" value="Genomic_DNA"/>
</dbReference>
<name>A0ACB8CMN9_DERSI</name>
<reference evidence="1" key="1">
    <citation type="submission" date="2020-05" db="EMBL/GenBank/DDBJ databases">
        <title>Large-scale comparative analyses of tick genomes elucidate their genetic diversity and vector capacities.</title>
        <authorList>
            <person name="Jia N."/>
            <person name="Wang J."/>
            <person name="Shi W."/>
            <person name="Du L."/>
            <person name="Sun Y."/>
            <person name="Zhan W."/>
            <person name="Jiang J."/>
            <person name="Wang Q."/>
            <person name="Zhang B."/>
            <person name="Ji P."/>
            <person name="Sakyi L.B."/>
            <person name="Cui X."/>
            <person name="Yuan T."/>
            <person name="Jiang B."/>
            <person name="Yang W."/>
            <person name="Lam T.T.-Y."/>
            <person name="Chang Q."/>
            <person name="Ding S."/>
            <person name="Wang X."/>
            <person name="Zhu J."/>
            <person name="Ruan X."/>
            <person name="Zhao L."/>
            <person name="Wei J."/>
            <person name="Que T."/>
            <person name="Du C."/>
            <person name="Cheng J."/>
            <person name="Dai P."/>
            <person name="Han X."/>
            <person name="Huang E."/>
            <person name="Gao Y."/>
            <person name="Liu J."/>
            <person name="Shao H."/>
            <person name="Ye R."/>
            <person name="Li L."/>
            <person name="Wei W."/>
            <person name="Wang X."/>
            <person name="Wang C."/>
            <person name="Yang T."/>
            <person name="Huo Q."/>
            <person name="Li W."/>
            <person name="Guo W."/>
            <person name="Chen H."/>
            <person name="Zhou L."/>
            <person name="Ni X."/>
            <person name="Tian J."/>
            <person name="Zhou Y."/>
            <person name="Sheng Y."/>
            <person name="Liu T."/>
            <person name="Pan Y."/>
            <person name="Xia L."/>
            <person name="Li J."/>
            <person name="Zhao F."/>
            <person name="Cao W."/>
        </authorList>
    </citation>
    <scope>NUCLEOTIDE SEQUENCE</scope>
    <source>
        <strain evidence="1">Dsil-2018</strain>
    </source>
</reference>
<protein>
    <submittedName>
        <fullName evidence="1">Uncharacterized protein</fullName>
    </submittedName>
</protein>
<gene>
    <name evidence="1" type="ORF">HPB49_019934</name>
</gene>
<comment type="caution">
    <text evidence="1">The sequence shown here is derived from an EMBL/GenBank/DDBJ whole genome shotgun (WGS) entry which is preliminary data.</text>
</comment>
<evidence type="ECO:0000313" key="2">
    <source>
        <dbReference type="Proteomes" id="UP000821865"/>
    </source>
</evidence>
<evidence type="ECO:0000313" key="1">
    <source>
        <dbReference type="EMBL" id="KAH7946065.1"/>
    </source>
</evidence>
<accession>A0ACB8CMN9</accession>
<keyword evidence="2" id="KW-1185">Reference proteome</keyword>
<dbReference type="Proteomes" id="UP000821865">
    <property type="component" value="Chromosome 6"/>
</dbReference>
<organism evidence="1 2">
    <name type="scientific">Dermacentor silvarum</name>
    <name type="common">Tick</name>
    <dbReference type="NCBI Taxonomy" id="543639"/>
    <lineage>
        <taxon>Eukaryota</taxon>
        <taxon>Metazoa</taxon>
        <taxon>Ecdysozoa</taxon>
        <taxon>Arthropoda</taxon>
        <taxon>Chelicerata</taxon>
        <taxon>Arachnida</taxon>
        <taxon>Acari</taxon>
        <taxon>Parasitiformes</taxon>
        <taxon>Ixodida</taxon>
        <taxon>Ixodoidea</taxon>
        <taxon>Ixodidae</taxon>
        <taxon>Rhipicephalinae</taxon>
        <taxon>Dermacentor</taxon>
    </lineage>
</organism>